<dbReference type="STRING" id="265072.Mfla_1147"/>
<evidence type="ECO:0000313" key="4">
    <source>
        <dbReference type="Proteomes" id="UP000002440"/>
    </source>
</evidence>
<dbReference type="HOGENOM" id="CLU_046484_7_1_4"/>
<accession>Q1H272</accession>
<dbReference type="GO" id="GO:0003676">
    <property type="term" value="F:nucleic acid binding"/>
    <property type="evidence" value="ECO:0007669"/>
    <property type="project" value="InterPro"/>
</dbReference>
<keyword evidence="4" id="KW-1185">Reference proteome</keyword>
<dbReference type="Gene3D" id="2.40.50.90">
    <property type="match status" value="1"/>
</dbReference>
<reference evidence="3 4" key="1">
    <citation type="submission" date="2006-03" db="EMBL/GenBank/DDBJ databases">
        <title>Complete sequence of Methylobacillus flagellatus KT.</title>
        <authorList>
            <consortium name="US DOE Joint Genome Institute"/>
            <person name="Copeland A."/>
            <person name="Lucas S."/>
            <person name="Lapidus A."/>
            <person name="Barry K."/>
            <person name="Detter J.C."/>
            <person name="Glavina del Rio T."/>
            <person name="Hammon N."/>
            <person name="Israni S."/>
            <person name="Dalin E."/>
            <person name="Tice H."/>
            <person name="Pitluck S."/>
            <person name="Brettin T."/>
            <person name="Bruce D."/>
            <person name="Han C."/>
            <person name="Tapia R."/>
            <person name="Saunders E."/>
            <person name="Gilna P."/>
            <person name="Schmutz J."/>
            <person name="Larimer F."/>
            <person name="Land M."/>
            <person name="Kyrpides N."/>
            <person name="Anderson I."/>
            <person name="Richardson P."/>
        </authorList>
    </citation>
    <scope>NUCLEOTIDE SEQUENCE [LARGE SCALE GENOMIC DNA]</scope>
    <source>
        <strain evidence="4">KT / ATCC 51484 / DSM 6875</strain>
    </source>
</reference>
<dbReference type="SMART" id="SM00318">
    <property type="entry name" value="SNc"/>
    <property type="match status" value="1"/>
</dbReference>
<dbReference type="Pfam" id="PF00565">
    <property type="entry name" value="SNase"/>
    <property type="match status" value="1"/>
</dbReference>
<dbReference type="AlphaFoldDB" id="Q1H272"/>
<dbReference type="eggNOG" id="COG1525">
    <property type="taxonomic scope" value="Bacteria"/>
</dbReference>
<gene>
    <name evidence="3" type="ordered locus">Mfla_1147</name>
</gene>
<dbReference type="InterPro" id="IPR002071">
    <property type="entry name" value="Thermonucl_AS"/>
</dbReference>
<evidence type="ECO:0000313" key="3">
    <source>
        <dbReference type="EMBL" id="ABE49415.1"/>
    </source>
</evidence>
<sequence>MRMPRCFGHPGARLWTMICSTRHNRPMTTSMPASPTPTMRSTPPRYINAFLTMLTGAFLAFNAHADTLTGKVIHIADGDTLTVMVNNTQHKIRLLGIDAPEKNQAYGKQSRVALNRAINGKQVTIDWNKRDDYGRIVGKVIYNGQDINLQQIQKGMAWHYKHFEREQEPEDRAKYAQAEYQAKRDKQGLWQDAKPIPPWQYRRTKP</sequence>
<dbReference type="SUPFAM" id="SSF50199">
    <property type="entry name" value="Staphylococcal nuclease"/>
    <property type="match status" value="1"/>
</dbReference>
<dbReference type="OrthoDB" id="9805504at2"/>
<dbReference type="InterPro" id="IPR016071">
    <property type="entry name" value="Staphylococal_nuclease_OB-fold"/>
</dbReference>
<proteinExistence type="predicted"/>
<dbReference type="KEGG" id="mfa:Mfla_1147"/>
<dbReference type="PANTHER" id="PTHR12302:SF26">
    <property type="entry name" value="BLR1266 PROTEIN"/>
    <property type="match status" value="1"/>
</dbReference>
<dbReference type="GO" id="GO:0004518">
    <property type="term" value="F:nuclease activity"/>
    <property type="evidence" value="ECO:0007669"/>
    <property type="project" value="InterPro"/>
</dbReference>
<dbReference type="PROSITE" id="PS01123">
    <property type="entry name" value="TNASE_1"/>
    <property type="match status" value="1"/>
</dbReference>
<protein>
    <submittedName>
        <fullName evidence="3">Nuclease (SNase-like)</fullName>
    </submittedName>
</protein>
<organism evidence="3 4">
    <name type="scientific">Methylobacillus flagellatus (strain ATCC 51484 / DSM 6875 / VKM B-1610 / KT)</name>
    <dbReference type="NCBI Taxonomy" id="265072"/>
    <lineage>
        <taxon>Bacteria</taxon>
        <taxon>Pseudomonadati</taxon>
        <taxon>Pseudomonadota</taxon>
        <taxon>Betaproteobacteria</taxon>
        <taxon>Nitrosomonadales</taxon>
        <taxon>Methylophilaceae</taxon>
        <taxon>Methylobacillus</taxon>
    </lineage>
</organism>
<feature type="domain" description="TNase-like" evidence="2">
    <location>
        <begin position="66"/>
        <end position="192"/>
    </location>
</feature>
<evidence type="ECO:0000256" key="1">
    <source>
        <dbReference type="SAM" id="MobiDB-lite"/>
    </source>
</evidence>
<dbReference type="PANTHER" id="PTHR12302">
    <property type="entry name" value="EBNA2 BINDING PROTEIN P100"/>
    <property type="match status" value="1"/>
</dbReference>
<dbReference type="PROSITE" id="PS50830">
    <property type="entry name" value="TNASE_3"/>
    <property type="match status" value="1"/>
</dbReference>
<dbReference type="InterPro" id="IPR035437">
    <property type="entry name" value="SNase_OB-fold_sf"/>
</dbReference>
<name>Q1H272_METFK</name>
<dbReference type="Proteomes" id="UP000002440">
    <property type="component" value="Chromosome"/>
</dbReference>
<dbReference type="EMBL" id="CP000284">
    <property type="protein sequence ID" value="ABE49415.1"/>
    <property type="molecule type" value="Genomic_DNA"/>
</dbReference>
<evidence type="ECO:0000259" key="2">
    <source>
        <dbReference type="PROSITE" id="PS50830"/>
    </source>
</evidence>
<feature type="region of interest" description="Disordered" evidence="1">
    <location>
        <begin position="167"/>
        <end position="206"/>
    </location>
</feature>